<dbReference type="SMART" id="SM00020">
    <property type="entry name" value="Tryp_SPc"/>
    <property type="match status" value="1"/>
</dbReference>
<dbReference type="InterPro" id="IPR009003">
    <property type="entry name" value="Peptidase_S1_PA"/>
</dbReference>
<dbReference type="OMA" id="HEAEVHY"/>
<dbReference type="PANTHER" id="PTHR24252:SF21">
    <property type="entry name" value="TRANSMEMBRANE SERINE PROTEASE 12"/>
    <property type="match status" value="1"/>
</dbReference>
<organism evidence="8 9">
    <name type="scientific">Phascolarctos cinereus</name>
    <name type="common">Koala</name>
    <dbReference type="NCBI Taxonomy" id="38626"/>
    <lineage>
        <taxon>Eukaryota</taxon>
        <taxon>Metazoa</taxon>
        <taxon>Chordata</taxon>
        <taxon>Craniata</taxon>
        <taxon>Vertebrata</taxon>
        <taxon>Euteleostomi</taxon>
        <taxon>Mammalia</taxon>
        <taxon>Metatheria</taxon>
        <taxon>Diprotodontia</taxon>
        <taxon>Phascolarctidae</taxon>
        <taxon>Phascolarctos</taxon>
    </lineage>
</organism>
<dbReference type="GO" id="GO:0006508">
    <property type="term" value="P:proteolysis"/>
    <property type="evidence" value="ECO:0007669"/>
    <property type="project" value="UniProtKB-KW"/>
</dbReference>
<dbReference type="InterPro" id="IPR033116">
    <property type="entry name" value="TRYPSIN_SER"/>
</dbReference>
<evidence type="ECO:0000256" key="3">
    <source>
        <dbReference type="ARBA" id="ARBA00022825"/>
    </source>
</evidence>
<dbReference type="CDD" id="cd00190">
    <property type="entry name" value="Tryp_SPc"/>
    <property type="match status" value="1"/>
</dbReference>
<keyword evidence="4" id="KW-1015">Disulfide bond</keyword>
<evidence type="ECO:0000256" key="4">
    <source>
        <dbReference type="ARBA" id="ARBA00023157"/>
    </source>
</evidence>
<dbReference type="Gene3D" id="2.40.10.10">
    <property type="entry name" value="Trypsin-like serine proteases"/>
    <property type="match status" value="3"/>
</dbReference>
<accession>A0A6P5ISA4</accession>
<sequence length="340" mass="37999">MRGKQRRRRSHFFSFPSPLPPPPKMGPCLVGAALWLVWGSFTYAKDRVVPFDPNCGRVPLVNVISGSRIVGGHKAELGGWPWTVSLQLVLFPRTVHVCGGSIISESWVLTAAHCLKDIREPQFWRAVVGVHNLLQRHRKTKKIKIKAIIIHPQFIPDTYANDIALFHLKSTLSYNDYVQPICLPFFKELFNLNASTRCFVSGWGRTAEEGSASNTLQEAEIHYIPWDTCNREESYGGRVVATSFCAGEEDGIVDTCLGDSGGPLMCYLPDAGKFYLMGITSFGHGCGRKNYPGVYVQVQFFKTWVINQMLQAAAEDRNKMIIGQGQILLIVVFFSLLVTT</sequence>
<evidence type="ECO:0000256" key="2">
    <source>
        <dbReference type="ARBA" id="ARBA00022801"/>
    </source>
</evidence>
<protein>
    <submittedName>
        <fullName evidence="9">Transmembrane protease serine 12-like</fullName>
    </submittedName>
</protein>
<keyword evidence="6" id="KW-0812">Transmembrane</keyword>
<keyword evidence="6" id="KW-1133">Transmembrane helix</keyword>
<feature type="domain" description="Peptidase S1" evidence="7">
    <location>
        <begin position="69"/>
        <end position="310"/>
    </location>
</feature>
<dbReference type="PROSITE" id="PS00134">
    <property type="entry name" value="TRYPSIN_HIS"/>
    <property type="match status" value="1"/>
</dbReference>
<keyword evidence="8" id="KW-1185">Reference proteome</keyword>
<keyword evidence="1 5" id="KW-0645">Protease</keyword>
<dbReference type="RefSeq" id="XP_020821821.1">
    <property type="nucleotide sequence ID" value="XM_020966162.1"/>
</dbReference>
<dbReference type="PROSITE" id="PS50240">
    <property type="entry name" value="TRYPSIN_DOM"/>
    <property type="match status" value="1"/>
</dbReference>
<dbReference type="PANTHER" id="PTHR24252">
    <property type="entry name" value="ACROSIN-RELATED"/>
    <property type="match status" value="1"/>
</dbReference>
<reference evidence="9" key="1">
    <citation type="submission" date="2025-08" db="UniProtKB">
        <authorList>
            <consortium name="RefSeq"/>
        </authorList>
    </citation>
    <scope>IDENTIFICATION</scope>
    <source>
        <tissue evidence="9">Spleen</tissue>
    </source>
</reference>
<name>A0A6P5ISA4_PHACI</name>
<dbReference type="KEGG" id="pcw:110194043"/>
<keyword evidence="2 5" id="KW-0378">Hydrolase</keyword>
<evidence type="ECO:0000259" key="7">
    <source>
        <dbReference type="PROSITE" id="PS50240"/>
    </source>
</evidence>
<dbReference type="FunFam" id="2.40.10.10:FF:000003">
    <property type="entry name" value="Transmembrane serine protease 3"/>
    <property type="match status" value="1"/>
</dbReference>
<gene>
    <name evidence="9" type="primary">LOC110194043</name>
</gene>
<dbReference type="Pfam" id="PF00089">
    <property type="entry name" value="Trypsin"/>
    <property type="match status" value="1"/>
</dbReference>
<dbReference type="PROSITE" id="PS00135">
    <property type="entry name" value="TRYPSIN_SER"/>
    <property type="match status" value="1"/>
</dbReference>
<dbReference type="InParanoid" id="A0A6P5ISA4"/>
<dbReference type="SUPFAM" id="SSF50494">
    <property type="entry name" value="Trypsin-like serine proteases"/>
    <property type="match status" value="1"/>
</dbReference>
<evidence type="ECO:0000256" key="6">
    <source>
        <dbReference type="SAM" id="Phobius"/>
    </source>
</evidence>
<dbReference type="InterPro" id="IPR001314">
    <property type="entry name" value="Peptidase_S1A"/>
</dbReference>
<dbReference type="PRINTS" id="PR00722">
    <property type="entry name" value="CHYMOTRYPSIN"/>
</dbReference>
<proteinExistence type="predicted"/>
<dbReference type="InterPro" id="IPR043504">
    <property type="entry name" value="Peptidase_S1_PA_chymotrypsin"/>
</dbReference>
<dbReference type="Proteomes" id="UP000515140">
    <property type="component" value="Unplaced"/>
</dbReference>
<evidence type="ECO:0000313" key="9">
    <source>
        <dbReference type="RefSeq" id="XP_020821821.1"/>
    </source>
</evidence>
<dbReference type="FunCoup" id="A0A6P5ISA4">
    <property type="interactions" value="66"/>
</dbReference>
<dbReference type="InterPro" id="IPR018114">
    <property type="entry name" value="TRYPSIN_HIS"/>
</dbReference>
<feature type="transmembrane region" description="Helical" evidence="6">
    <location>
        <begin position="321"/>
        <end position="339"/>
    </location>
</feature>
<dbReference type="AlphaFoldDB" id="A0A6P5ISA4"/>
<keyword evidence="6" id="KW-0472">Membrane</keyword>
<dbReference type="GO" id="GO:0004252">
    <property type="term" value="F:serine-type endopeptidase activity"/>
    <property type="evidence" value="ECO:0007669"/>
    <property type="project" value="InterPro"/>
</dbReference>
<dbReference type="GeneID" id="110194043"/>
<evidence type="ECO:0000256" key="5">
    <source>
        <dbReference type="RuleBase" id="RU363034"/>
    </source>
</evidence>
<keyword evidence="3 5" id="KW-0720">Serine protease</keyword>
<evidence type="ECO:0000313" key="8">
    <source>
        <dbReference type="Proteomes" id="UP000515140"/>
    </source>
</evidence>
<evidence type="ECO:0000256" key="1">
    <source>
        <dbReference type="ARBA" id="ARBA00022670"/>
    </source>
</evidence>
<dbReference type="InterPro" id="IPR001254">
    <property type="entry name" value="Trypsin_dom"/>
</dbReference>